<proteinExistence type="predicted"/>
<dbReference type="Proteomes" id="UP000323521">
    <property type="component" value="Chromosome"/>
</dbReference>
<keyword evidence="7" id="KW-1185">Reference proteome</keyword>
<keyword evidence="3" id="KW-0131">Cell cycle</keyword>
<dbReference type="GO" id="GO:1901891">
    <property type="term" value="P:regulation of cell septum assembly"/>
    <property type="evidence" value="ECO:0007669"/>
    <property type="project" value="InterPro"/>
</dbReference>
<evidence type="ECO:0000256" key="1">
    <source>
        <dbReference type="ARBA" id="ARBA00022618"/>
    </source>
</evidence>
<feature type="domain" description="Septum formation inhibitor MinC C-terminal" evidence="5">
    <location>
        <begin position="17"/>
        <end position="116"/>
    </location>
</feature>
<keyword evidence="2" id="KW-0717">Septation</keyword>
<organism evidence="6 7">
    <name type="scientific">Formimonas warabiya</name>
    <dbReference type="NCBI Taxonomy" id="1761012"/>
    <lineage>
        <taxon>Bacteria</taxon>
        <taxon>Bacillati</taxon>
        <taxon>Bacillota</taxon>
        <taxon>Clostridia</taxon>
        <taxon>Eubacteriales</taxon>
        <taxon>Peptococcaceae</taxon>
        <taxon>Candidatus Formimonas</taxon>
    </lineage>
</organism>
<dbReference type="GO" id="GO:0000902">
    <property type="term" value="P:cell morphogenesis"/>
    <property type="evidence" value="ECO:0007669"/>
    <property type="project" value="InterPro"/>
</dbReference>
<sequence length="122" mass="12912">MGKEMLDGAMGENTLLLQKTLRSGQSIKHSGNVVVLGDVNPGAEIVAGGHVIIMGTARGVIHAGASGNESATITAFYLNPTQLRIGNFISRAPDGDRPCPENPETARIKDGMLIIEKYQSPR</sequence>
<reference evidence="6 7" key="1">
    <citation type="submission" date="2016-10" db="EMBL/GenBank/DDBJ databases">
        <title>Complete Genome Sequence of Peptococcaceae strain DCMF.</title>
        <authorList>
            <person name="Edwards R.J."/>
            <person name="Holland S.I."/>
            <person name="Deshpande N.P."/>
            <person name="Wong Y.K."/>
            <person name="Ertan H."/>
            <person name="Manefield M."/>
            <person name="Russell T.L."/>
            <person name="Lee M.J."/>
        </authorList>
    </citation>
    <scope>NUCLEOTIDE SEQUENCE [LARGE SCALE GENOMIC DNA]</scope>
    <source>
        <strain evidence="6 7">DCMF</strain>
    </source>
</reference>
<dbReference type="GO" id="GO:0000917">
    <property type="term" value="P:division septum assembly"/>
    <property type="evidence" value="ECO:0007669"/>
    <property type="project" value="UniProtKB-KW"/>
</dbReference>
<dbReference type="PANTHER" id="PTHR34108:SF1">
    <property type="entry name" value="SEPTUM SITE-DETERMINING PROTEIN MINC"/>
    <property type="match status" value="1"/>
</dbReference>
<evidence type="ECO:0000259" key="5">
    <source>
        <dbReference type="Pfam" id="PF03775"/>
    </source>
</evidence>
<dbReference type="EMBL" id="CP017634">
    <property type="protein sequence ID" value="ATW25493.1"/>
    <property type="molecule type" value="Genomic_DNA"/>
</dbReference>
<dbReference type="Pfam" id="PF03775">
    <property type="entry name" value="MinC_C"/>
    <property type="match status" value="1"/>
</dbReference>
<dbReference type="InterPro" id="IPR016098">
    <property type="entry name" value="CAP/MinC_C"/>
</dbReference>
<evidence type="ECO:0000256" key="3">
    <source>
        <dbReference type="ARBA" id="ARBA00023306"/>
    </source>
</evidence>
<gene>
    <name evidence="6" type="ORF">DCMF_12535</name>
</gene>
<name>A0A3G1KSJ5_FORW1</name>
<accession>A0A3G1KSJ5</accession>
<dbReference type="InterPro" id="IPR005526">
    <property type="entry name" value="Septum_form_inhib_MinC_C"/>
</dbReference>
<evidence type="ECO:0000256" key="4">
    <source>
        <dbReference type="ARBA" id="ARBA00046874"/>
    </source>
</evidence>
<evidence type="ECO:0000313" key="6">
    <source>
        <dbReference type="EMBL" id="ATW25493.1"/>
    </source>
</evidence>
<dbReference type="NCBIfam" id="TIGR01222">
    <property type="entry name" value="minC"/>
    <property type="match status" value="1"/>
</dbReference>
<dbReference type="AlphaFoldDB" id="A0A3G1KSJ5"/>
<dbReference type="InterPro" id="IPR013033">
    <property type="entry name" value="MinC"/>
</dbReference>
<dbReference type="KEGG" id="fwa:DCMF_12535"/>
<dbReference type="PANTHER" id="PTHR34108">
    <property type="entry name" value="SEPTUM SITE-DETERMINING PROTEIN MINC"/>
    <property type="match status" value="1"/>
</dbReference>
<keyword evidence="1" id="KW-0132">Cell division</keyword>
<dbReference type="OrthoDB" id="9790810at2"/>
<dbReference type="InterPro" id="IPR036145">
    <property type="entry name" value="MinC_C_sf"/>
</dbReference>
<protein>
    <submittedName>
        <fullName evidence="6">Septum site-determining protein MinC</fullName>
    </submittedName>
</protein>
<dbReference type="RefSeq" id="WP_148134748.1">
    <property type="nucleotide sequence ID" value="NZ_CP017634.1"/>
</dbReference>
<comment type="subunit">
    <text evidence="4">Interacts with MinD and FtsZ.</text>
</comment>
<dbReference type="SUPFAM" id="SSF63848">
    <property type="entry name" value="Cell-division inhibitor MinC, C-terminal domain"/>
    <property type="match status" value="1"/>
</dbReference>
<evidence type="ECO:0000313" key="7">
    <source>
        <dbReference type="Proteomes" id="UP000323521"/>
    </source>
</evidence>
<dbReference type="Gene3D" id="2.160.20.70">
    <property type="match status" value="1"/>
</dbReference>
<evidence type="ECO:0000256" key="2">
    <source>
        <dbReference type="ARBA" id="ARBA00023210"/>
    </source>
</evidence>